<evidence type="ECO:0000313" key="8">
    <source>
        <dbReference type="Proteomes" id="UP000237347"/>
    </source>
</evidence>
<gene>
    <name evidence="7" type="primary">RLA2_0</name>
    <name evidence="7" type="ORF">CFP56_006451</name>
</gene>
<dbReference type="InterPro" id="IPR044076">
    <property type="entry name" value="Ribosomal_P2"/>
</dbReference>
<feature type="region of interest" description="Disordered" evidence="6">
    <location>
        <begin position="115"/>
        <end position="138"/>
    </location>
</feature>
<dbReference type="CDD" id="cd05833">
    <property type="entry name" value="Ribosomal_P2"/>
    <property type="match status" value="1"/>
</dbReference>
<dbReference type="PANTHER" id="PTHR21141:SF115">
    <property type="entry name" value="LARGE RIBOSOMAL SUBUNIT PROTEIN P2W"/>
    <property type="match status" value="1"/>
</dbReference>
<evidence type="ECO:0000256" key="3">
    <source>
        <dbReference type="ARBA" id="ARBA00011266"/>
    </source>
</evidence>
<dbReference type="Proteomes" id="UP000237347">
    <property type="component" value="Unassembled WGS sequence"/>
</dbReference>
<accession>A0AAW0L879</accession>
<sequence length="215" mass="22700">MFRGWIAYVGTWNVSKFLMIIPNDHPGDREGRDLMGGAAESGGWVGQSGQIGGNACENCSVGAEVDDDKIELLLSEVKGKDITELIASGREKLASVPSGGGGAVAVAATGGGGGAAAAPAAAEAKKEEKVEEKEESDDVHMVYEVTTMIVSKHGLTSLNDFTCFSQVAMQWREQLVPAGPYGPRGCKASVLTLRSDPTHRAFAKGQFRQRRSNSK</sequence>
<evidence type="ECO:0000313" key="7">
    <source>
        <dbReference type="EMBL" id="KAK7847570.1"/>
    </source>
</evidence>
<dbReference type="GO" id="GO:0002182">
    <property type="term" value="P:cytoplasmic translational elongation"/>
    <property type="evidence" value="ECO:0007669"/>
    <property type="project" value="InterPro"/>
</dbReference>
<feature type="compositionally biased region" description="Basic and acidic residues" evidence="6">
    <location>
        <begin position="123"/>
        <end position="132"/>
    </location>
</feature>
<dbReference type="InterPro" id="IPR038716">
    <property type="entry name" value="P1/P2_N_sf"/>
</dbReference>
<keyword evidence="5" id="KW-0687">Ribonucleoprotein</keyword>
<evidence type="ECO:0000256" key="4">
    <source>
        <dbReference type="ARBA" id="ARBA00022980"/>
    </source>
</evidence>
<dbReference type="Gene3D" id="1.10.10.1410">
    <property type="match status" value="1"/>
</dbReference>
<dbReference type="PANTHER" id="PTHR21141">
    <property type="entry name" value="60S ACIDIC RIBOSOMAL PROTEIN FAMILY MEMBER"/>
    <property type="match status" value="1"/>
</dbReference>
<keyword evidence="4 7" id="KW-0689">Ribosomal protein</keyword>
<organism evidence="7 8">
    <name type="scientific">Quercus suber</name>
    <name type="common">Cork oak</name>
    <dbReference type="NCBI Taxonomy" id="58331"/>
    <lineage>
        <taxon>Eukaryota</taxon>
        <taxon>Viridiplantae</taxon>
        <taxon>Streptophyta</taxon>
        <taxon>Embryophyta</taxon>
        <taxon>Tracheophyta</taxon>
        <taxon>Spermatophyta</taxon>
        <taxon>Magnoliopsida</taxon>
        <taxon>eudicotyledons</taxon>
        <taxon>Gunneridae</taxon>
        <taxon>Pentapetalae</taxon>
        <taxon>rosids</taxon>
        <taxon>fabids</taxon>
        <taxon>Fagales</taxon>
        <taxon>Fagaceae</taxon>
        <taxon>Quercus</taxon>
    </lineage>
</organism>
<proteinExistence type="inferred from homology"/>
<dbReference type="Pfam" id="PF00428">
    <property type="entry name" value="Ribosomal_60s"/>
    <property type="match status" value="1"/>
</dbReference>
<comment type="caution">
    <text evidence="7">The sequence shown here is derived from an EMBL/GenBank/DDBJ whole genome shotgun (WGS) entry which is preliminary data.</text>
</comment>
<dbReference type="EMBL" id="PKMF04000139">
    <property type="protein sequence ID" value="KAK7847570.1"/>
    <property type="molecule type" value="Genomic_DNA"/>
</dbReference>
<dbReference type="GO" id="GO:0003735">
    <property type="term" value="F:structural constituent of ribosome"/>
    <property type="evidence" value="ECO:0007669"/>
    <property type="project" value="InterPro"/>
</dbReference>
<evidence type="ECO:0000256" key="6">
    <source>
        <dbReference type="SAM" id="MobiDB-lite"/>
    </source>
</evidence>
<evidence type="ECO:0000256" key="2">
    <source>
        <dbReference type="ARBA" id="ARBA00005436"/>
    </source>
</evidence>
<dbReference type="AlphaFoldDB" id="A0AAW0L879"/>
<comment type="subunit">
    <text evidence="3">P1 and P2 exist as dimers at the large ribosomal subunit.</text>
</comment>
<name>A0AAW0L879_QUESU</name>
<protein>
    <submittedName>
        <fullName evidence="7">60s acidic ribosomal protein p2</fullName>
    </submittedName>
</protein>
<evidence type="ECO:0000256" key="5">
    <source>
        <dbReference type="ARBA" id="ARBA00023274"/>
    </source>
</evidence>
<keyword evidence="8" id="KW-1185">Reference proteome</keyword>
<comment type="function">
    <text evidence="1">Plays an important role in the elongation step of protein synthesis.</text>
</comment>
<dbReference type="GO" id="GO:0022625">
    <property type="term" value="C:cytosolic large ribosomal subunit"/>
    <property type="evidence" value="ECO:0007669"/>
    <property type="project" value="InterPro"/>
</dbReference>
<evidence type="ECO:0000256" key="1">
    <source>
        <dbReference type="ARBA" id="ARBA00003362"/>
    </source>
</evidence>
<reference evidence="7 8" key="1">
    <citation type="journal article" date="2018" name="Sci. Data">
        <title>The draft genome sequence of cork oak.</title>
        <authorList>
            <person name="Ramos A.M."/>
            <person name="Usie A."/>
            <person name="Barbosa P."/>
            <person name="Barros P.M."/>
            <person name="Capote T."/>
            <person name="Chaves I."/>
            <person name="Simoes F."/>
            <person name="Abreu I."/>
            <person name="Carrasquinho I."/>
            <person name="Faro C."/>
            <person name="Guimaraes J.B."/>
            <person name="Mendonca D."/>
            <person name="Nobrega F."/>
            <person name="Rodrigues L."/>
            <person name="Saibo N.J.M."/>
            <person name="Varela M.C."/>
            <person name="Egas C."/>
            <person name="Matos J."/>
            <person name="Miguel C.M."/>
            <person name="Oliveira M.M."/>
            <person name="Ricardo C.P."/>
            <person name="Goncalves S."/>
        </authorList>
    </citation>
    <scope>NUCLEOTIDE SEQUENCE [LARGE SCALE GENOMIC DNA]</scope>
    <source>
        <strain evidence="8">cv. HL8</strain>
    </source>
</reference>
<comment type="similarity">
    <text evidence="2">Belongs to the eukaryotic ribosomal protein P1/P2 family.</text>
</comment>